<organism evidence="8 9">
    <name type="scientific">Actinotalea fermentans</name>
    <dbReference type="NCBI Taxonomy" id="43671"/>
    <lineage>
        <taxon>Bacteria</taxon>
        <taxon>Bacillati</taxon>
        <taxon>Actinomycetota</taxon>
        <taxon>Actinomycetes</taxon>
        <taxon>Micrococcales</taxon>
        <taxon>Cellulomonadaceae</taxon>
        <taxon>Actinotalea</taxon>
    </lineage>
</organism>
<dbReference type="AlphaFoldDB" id="A0A511YTL5"/>
<feature type="transmembrane region" description="Helical" evidence="6">
    <location>
        <begin position="51"/>
        <end position="71"/>
    </location>
</feature>
<dbReference type="InterPro" id="IPR001279">
    <property type="entry name" value="Metallo-B-lactamas"/>
</dbReference>
<evidence type="ECO:0000313" key="8">
    <source>
        <dbReference type="EMBL" id="GEN78533.1"/>
    </source>
</evidence>
<feature type="transmembrane region" description="Helical" evidence="6">
    <location>
        <begin position="383"/>
        <end position="405"/>
    </location>
</feature>
<evidence type="ECO:0000256" key="3">
    <source>
        <dbReference type="ARBA" id="ARBA00022692"/>
    </source>
</evidence>
<feature type="transmembrane region" description="Helical" evidence="6">
    <location>
        <begin position="327"/>
        <end position="348"/>
    </location>
</feature>
<dbReference type="OrthoDB" id="7177610at2"/>
<keyword evidence="3 6" id="KW-0812">Transmembrane</keyword>
<feature type="transmembrane region" description="Helical" evidence="6">
    <location>
        <begin position="412"/>
        <end position="432"/>
    </location>
</feature>
<feature type="transmembrane region" description="Helical" evidence="6">
    <location>
        <begin position="281"/>
        <end position="297"/>
    </location>
</feature>
<evidence type="ECO:0000313" key="9">
    <source>
        <dbReference type="Proteomes" id="UP000321484"/>
    </source>
</evidence>
<dbReference type="PANTHER" id="PTHR30619">
    <property type="entry name" value="DNA INTERNALIZATION/COMPETENCE PROTEIN COMEC/REC2"/>
    <property type="match status" value="1"/>
</dbReference>
<comment type="caution">
    <text evidence="8">The sequence shown here is derived from an EMBL/GenBank/DDBJ whole genome shotgun (WGS) entry which is preliminary data.</text>
</comment>
<evidence type="ECO:0000256" key="4">
    <source>
        <dbReference type="ARBA" id="ARBA00022989"/>
    </source>
</evidence>
<sequence>MTLDLRLVPAALLAWLACALAVGLPVGAVATAAAVGALASVGVAARRGPPAAWLALAAVALACASCAVQLAERAAGPLPSLTAQGAAVTMEGVVRSEPTCDGPDCRPLVVLAGRTVVGRGVPGGVAARVLAVGDVGDLAYGARVRVVGTLSPAEPGDDVVAVLRLVAPAQVLAPPHGVDAVVGRIRSELLEATEDLPPDLRGLVPGAAIGDTTRIPADLDRAMRDVSLTHITAVSGSHFAVLSVAVLAAAAALRLPRGARAAAVLAATAGFVLLVHPQPSVVRAAVMGAVGAAGLLVGRPARTVPALAGAVLVLVLVDPWLARSYGFVLSVLATAAIALLAPVVAARLGSVLPHWLATATAVPLAAQAACAPVLVLLDPAVSLLAVPANLAAAPALLPATVFGVAGAVTAPWCPWAAAVLLKGAGAASWWIAGVARVAAALPGARQSWPGGVLGAAALALLTAAALAVLLRPRWWRASRRPVVAAGLTLVLVVPLVRWALQPRWVPEDWAVVMCDVGQGDALVVRSGDRSAVVVDVGPPGDAADGCLRRLGVERIDLLVLTHFHADHVGGLAGVLDGRSVAAAVVSPLAEPAGEAERARAELAAAGVPVSAAGTGQARGTAGEVDWRIIGPATAGTEPNDASVVLLLERDDVSVLALGDAGPLAQDALAARLRGDPAARGATVVKMAHHGSAEQSARLAGLLSPAVVLVGVGRDNGYGHPTAAAIGLYAARGALVLCTSVCGPITLVAGGDGLTATAACLSP</sequence>
<evidence type="ECO:0000256" key="5">
    <source>
        <dbReference type="ARBA" id="ARBA00023136"/>
    </source>
</evidence>
<dbReference type="NCBIfam" id="TIGR00360">
    <property type="entry name" value="ComEC_N-term"/>
    <property type="match status" value="1"/>
</dbReference>
<keyword evidence="2" id="KW-1003">Cell membrane</keyword>
<protein>
    <submittedName>
        <fullName evidence="8">Membrane protein</fullName>
    </submittedName>
</protein>
<feature type="transmembrane region" description="Helical" evidence="6">
    <location>
        <begin position="228"/>
        <end position="251"/>
    </location>
</feature>
<dbReference type="InterPro" id="IPR036866">
    <property type="entry name" value="RibonucZ/Hydroxyglut_hydro"/>
</dbReference>
<feature type="transmembrane region" description="Helical" evidence="6">
    <location>
        <begin position="304"/>
        <end position="321"/>
    </location>
</feature>
<dbReference type="CDD" id="cd07731">
    <property type="entry name" value="ComA-like_MBL-fold"/>
    <property type="match status" value="1"/>
</dbReference>
<feature type="transmembrane region" description="Helical" evidence="6">
    <location>
        <begin position="452"/>
        <end position="470"/>
    </location>
</feature>
<evidence type="ECO:0000256" key="6">
    <source>
        <dbReference type="SAM" id="Phobius"/>
    </source>
</evidence>
<dbReference type="Gene3D" id="3.60.15.10">
    <property type="entry name" value="Ribonuclease Z/Hydroxyacylglutathione hydrolase-like"/>
    <property type="match status" value="1"/>
</dbReference>
<dbReference type="Proteomes" id="UP000321484">
    <property type="component" value="Unassembled WGS sequence"/>
</dbReference>
<dbReference type="Pfam" id="PF00753">
    <property type="entry name" value="Lactamase_B"/>
    <property type="match status" value="1"/>
</dbReference>
<dbReference type="InterPro" id="IPR004477">
    <property type="entry name" value="ComEC_N"/>
</dbReference>
<keyword evidence="5 6" id="KW-0472">Membrane</keyword>
<feature type="transmembrane region" description="Helical" evidence="6">
    <location>
        <begin position="355"/>
        <end position="377"/>
    </location>
</feature>
<gene>
    <name evidence="8" type="ORF">AFE02nite_02670</name>
</gene>
<dbReference type="Pfam" id="PF03772">
    <property type="entry name" value="Competence"/>
    <property type="match status" value="1"/>
</dbReference>
<dbReference type="EMBL" id="BJYK01000001">
    <property type="protein sequence ID" value="GEN78533.1"/>
    <property type="molecule type" value="Genomic_DNA"/>
</dbReference>
<dbReference type="SUPFAM" id="SSF56281">
    <property type="entry name" value="Metallo-hydrolase/oxidoreductase"/>
    <property type="match status" value="1"/>
</dbReference>
<dbReference type="InterPro" id="IPR052159">
    <property type="entry name" value="Competence_DNA_uptake"/>
</dbReference>
<evidence type="ECO:0000259" key="7">
    <source>
        <dbReference type="SMART" id="SM00849"/>
    </source>
</evidence>
<accession>A0A511YTL5</accession>
<comment type="subcellular location">
    <subcellularLocation>
        <location evidence="1">Cell membrane</location>
        <topology evidence="1">Multi-pass membrane protein</topology>
    </subcellularLocation>
</comment>
<dbReference type="GO" id="GO:0005886">
    <property type="term" value="C:plasma membrane"/>
    <property type="evidence" value="ECO:0007669"/>
    <property type="project" value="UniProtKB-SubCell"/>
</dbReference>
<dbReference type="InterPro" id="IPR035681">
    <property type="entry name" value="ComA-like_MBL"/>
</dbReference>
<dbReference type="PANTHER" id="PTHR30619:SF1">
    <property type="entry name" value="RECOMBINATION PROTEIN 2"/>
    <property type="match status" value="1"/>
</dbReference>
<dbReference type="PROSITE" id="PS51257">
    <property type="entry name" value="PROKAR_LIPOPROTEIN"/>
    <property type="match status" value="1"/>
</dbReference>
<feature type="transmembrane region" description="Helical" evidence="6">
    <location>
        <begin position="12"/>
        <end position="39"/>
    </location>
</feature>
<name>A0A511YTL5_9CELL</name>
<dbReference type="RefSeq" id="WP_146818955.1">
    <property type="nucleotide sequence ID" value="NZ_BJYK01000001.1"/>
</dbReference>
<keyword evidence="4 6" id="KW-1133">Transmembrane helix</keyword>
<feature type="domain" description="Metallo-beta-lactamase" evidence="7">
    <location>
        <begin position="518"/>
        <end position="688"/>
    </location>
</feature>
<proteinExistence type="predicted"/>
<evidence type="ECO:0000256" key="1">
    <source>
        <dbReference type="ARBA" id="ARBA00004651"/>
    </source>
</evidence>
<evidence type="ECO:0000256" key="2">
    <source>
        <dbReference type="ARBA" id="ARBA00022475"/>
    </source>
</evidence>
<reference evidence="8 9" key="1">
    <citation type="submission" date="2019-07" db="EMBL/GenBank/DDBJ databases">
        <title>Whole genome shotgun sequence of Actinotalea fermentans NBRC 105374.</title>
        <authorList>
            <person name="Hosoyama A."/>
            <person name="Uohara A."/>
            <person name="Ohji S."/>
            <person name="Ichikawa N."/>
        </authorList>
    </citation>
    <scope>NUCLEOTIDE SEQUENCE [LARGE SCALE GENOMIC DNA]</scope>
    <source>
        <strain evidence="8 9">NBRC 105374</strain>
    </source>
</reference>
<keyword evidence="9" id="KW-1185">Reference proteome</keyword>
<feature type="transmembrane region" description="Helical" evidence="6">
    <location>
        <begin position="482"/>
        <end position="500"/>
    </location>
</feature>
<dbReference type="SMART" id="SM00849">
    <property type="entry name" value="Lactamase_B"/>
    <property type="match status" value="1"/>
</dbReference>